<feature type="compositionally biased region" description="Low complexity" evidence="5">
    <location>
        <begin position="276"/>
        <end position="287"/>
    </location>
</feature>
<sequence>MLLAHLRFGMGRALGQFARTIRNEPSLTVSARRLFHRDRTLRDTIKLEMPSLSPTMTEGSIVKWYKKEGDPIVPGDVLCDIQTDKAVVSMDTEEEGILAKIILPDDTKDIKVGQLIGLMVEEGDDWENVQIPGEPVASPASPSPPAPAASAPPSAPAGEPFRGMRIEMPSLSPTMSEGDIIKWHKQEGDKVAPGDVLCDIQTDKAVVSMDIEEEGILAKILMPENSKNVKIGHLIALMVDLDDDWQNVTIPTEVTASTDAPVPSPKPAAPPPPSPVSSATSPAAAPVQSNDEIIEEIHALDVLSVIKTKHLVRSSPPSPVQPTPVQSVPVPPITQTQIKAPPPPAPAAKGPSKLKYTDIPVSSMRKTIAKRLTESKTTIPHSYGSIECNVDSVSALRKKLIADGVKVSLNDFIIKAAAHALRRVPDMNAIVKDGNPVQLPSVDISIAVATPNGLITPIVKNAVTLGISDISSSVKELAGRAREGKLQLHEFQGGSFSISNLGMFGISEFSAVINPPQVGILAIGSSRLVPITNNTAKTMMTVVLSYDRRAVSEHEAAMFLEAFQEILEKPTLMLSGGDTPTPRDNPVSEPAPSEPETSVSESESVAVSMKASNTDSNVLAKEALIKSLIF</sequence>
<feature type="compositionally biased region" description="Pro residues" evidence="5">
    <location>
        <begin position="262"/>
        <end position="275"/>
    </location>
</feature>
<dbReference type="PROSITE" id="PS00189">
    <property type="entry name" value="LIPOYL"/>
    <property type="match status" value="2"/>
</dbReference>
<organism evidence="7 8">
    <name type="scientific">Octopus vulgaris</name>
    <name type="common">Common octopus</name>
    <dbReference type="NCBI Taxonomy" id="6645"/>
    <lineage>
        <taxon>Eukaryota</taxon>
        <taxon>Metazoa</taxon>
        <taxon>Spiralia</taxon>
        <taxon>Lophotrochozoa</taxon>
        <taxon>Mollusca</taxon>
        <taxon>Cephalopoda</taxon>
        <taxon>Coleoidea</taxon>
        <taxon>Octopodiformes</taxon>
        <taxon>Octopoda</taxon>
        <taxon>Incirrata</taxon>
        <taxon>Octopodidae</taxon>
        <taxon>Octopus</taxon>
    </lineage>
</organism>
<comment type="similarity">
    <text evidence="1 4">Belongs to the 2-oxoacid dehydrogenase family.</text>
</comment>
<proteinExistence type="inferred from homology"/>
<dbReference type="InterPro" id="IPR003016">
    <property type="entry name" value="2-oxoA_DH_lipoyl-BS"/>
</dbReference>
<protein>
    <recommendedName>
        <fullName evidence="4">Dihydrolipoamide acetyltransferase component of pyruvate dehydrogenase complex</fullName>
        <ecNumber evidence="4">2.3.1.-</ecNumber>
    </recommendedName>
</protein>
<reference evidence="7" key="1">
    <citation type="submission" date="2023-08" db="EMBL/GenBank/DDBJ databases">
        <authorList>
            <person name="Alioto T."/>
            <person name="Alioto T."/>
            <person name="Gomez Garrido J."/>
        </authorList>
    </citation>
    <scope>NUCLEOTIDE SEQUENCE</scope>
</reference>
<dbReference type="InterPro" id="IPR011053">
    <property type="entry name" value="Single_hybrid_motif"/>
</dbReference>
<dbReference type="SUPFAM" id="SSF51230">
    <property type="entry name" value="Single hybrid motif"/>
    <property type="match status" value="2"/>
</dbReference>
<feature type="domain" description="Lipoyl-binding" evidence="6">
    <location>
        <begin position="163"/>
        <end position="239"/>
    </location>
</feature>
<dbReference type="Pfam" id="PF00364">
    <property type="entry name" value="Biotin_lipoyl"/>
    <property type="match status" value="2"/>
</dbReference>
<evidence type="ECO:0000256" key="3">
    <source>
        <dbReference type="ARBA" id="ARBA00022946"/>
    </source>
</evidence>
<feature type="domain" description="Lipoyl-binding" evidence="6">
    <location>
        <begin position="44"/>
        <end position="120"/>
    </location>
</feature>
<evidence type="ECO:0000256" key="2">
    <source>
        <dbReference type="ARBA" id="ARBA00022823"/>
    </source>
</evidence>
<dbReference type="SUPFAM" id="SSF52777">
    <property type="entry name" value="CoA-dependent acyltransferases"/>
    <property type="match status" value="1"/>
</dbReference>
<dbReference type="PANTHER" id="PTHR23151">
    <property type="entry name" value="DIHYDROLIPOAMIDE ACETYL/SUCCINYL-TRANSFERASE-RELATED"/>
    <property type="match status" value="1"/>
</dbReference>
<keyword evidence="3" id="KW-0809">Transit peptide</keyword>
<dbReference type="InterPro" id="IPR045257">
    <property type="entry name" value="E2/Pdx1"/>
</dbReference>
<dbReference type="Gene3D" id="2.40.50.100">
    <property type="match status" value="2"/>
</dbReference>
<evidence type="ECO:0000313" key="7">
    <source>
        <dbReference type="EMBL" id="CAI9722911.1"/>
    </source>
</evidence>
<feature type="region of interest" description="Disordered" evidence="5">
    <location>
        <begin position="129"/>
        <end position="163"/>
    </location>
</feature>
<dbReference type="InterPro" id="IPR001078">
    <property type="entry name" value="2-oxoacid_DH_actylTfrase"/>
</dbReference>
<dbReference type="AlphaFoldDB" id="A0AA36AV75"/>
<dbReference type="PANTHER" id="PTHR23151:SF90">
    <property type="entry name" value="DIHYDROLIPOYLLYSINE-RESIDUE ACETYLTRANSFERASE COMPONENT OF PYRUVATE DEHYDROGENASE COMPLEX, MITOCHONDRIAL-RELATED"/>
    <property type="match status" value="1"/>
</dbReference>
<dbReference type="Pfam" id="PF00198">
    <property type="entry name" value="2-oxoacid_dh"/>
    <property type="match status" value="1"/>
</dbReference>
<dbReference type="EC" id="2.3.1.-" evidence="4"/>
<dbReference type="EMBL" id="OX597818">
    <property type="protein sequence ID" value="CAI9722911.1"/>
    <property type="molecule type" value="Genomic_DNA"/>
</dbReference>
<dbReference type="CDD" id="cd06849">
    <property type="entry name" value="lipoyl_domain"/>
    <property type="match status" value="2"/>
</dbReference>
<name>A0AA36AV75_OCTVU</name>
<evidence type="ECO:0000256" key="5">
    <source>
        <dbReference type="SAM" id="MobiDB-lite"/>
    </source>
</evidence>
<dbReference type="InterPro" id="IPR023213">
    <property type="entry name" value="CAT-like_dom_sf"/>
</dbReference>
<dbReference type="GO" id="GO:0016746">
    <property type="term" value="F:acyltransferase activity"/>
    <property type="evidence" value="ECO:0007669"/>
    <property type="project" value="UniProtKB-KW"/>
</dbReference>
<dbReference type="Gene3D" id="3.30.559.10">
    <property type="entry name" value="Chloramphenicol acetyltransferase-like domain"/>
    <property type="match status" value="1"/>
</dbReference>
<dbReference type="PROSITE" id="PS50968">
    <property type="entry name" value="BIOTINYL_LIPOYL"/>
    <property type="match status" value="2"/>
</dbReference>
<accession>A0AA36AV75</accession>
<keyword evidence="4" id="KW-0012">Acyltransferase</keyword>
<keyword evidence="2 4" id="KW-0450">Lipoyl</keyword>
<gene>
    <name evidence="7" type="ORF">OCTVUL_1B013453</name>
</gene>
<comment type="cofactor">
    <cofactor evidence="4">
        <name>(R)-lipoate</name>
        <dbReference type="ChEBI" id="CHEBI:83088"/>
    </cofactor>
</comment>
<evidence type="ECO:0000256" key="4">
    <source>
        <dbReference type="RuleBase" id="RU003423"/>
    </source>
</evidence>
<dbReference type="GO" id="GO:0045254">
    <property type="term" value="C:pyruvate dehydrogenase complex"/>
    <property type="evidence" value="ECO:0007669"/>
    <property type="project" value="InterPro"/>
</dbReference>
<dbReference type="GO" id="GO:0005739">
    <property type="term" value="C:mitochondrion"/>
    <property type="evidence" value="ECO:0007669"/>
    <property type="project" value="TreeGrafter"/>
</dbReference>
<keyword evidence="8" id="KW-1185">Reference proteome</keyword>
<keyword evidence="4" id="KW-0808">Transferase</keyword>
<evidence type="ECO:0000259" key="6">
    <source>
        <dbReference type="PROSITE" id="PS50968"/>
    </source>
</evidence>
<feature type="compositionally biased region" description="Low complexity" evidence="5">
    <location>
        <begin position="587"/>
        <end position="608"/>
    </location>
</feature>
<evidence type="ECO:0000256" key="1">
    <source>
        <dbReference type="ARBA" id="ARBA00007317"/>
    </source>
</evidence>
<dbReference type="GO" id="GO:0006086">
    <property type="term" value="P:pyruvate decarboxylation to acetyl-CoA"/>
    <property type="evidence" value="ECO:0007669"/>
    <property type="project" value="InterPro"/>
</dbReference>
<feature type="region of interest" description="Disordered" evidence="5">
    <location>
        <begin position="335"/>
        <end position="354"/>
    </location>
</feature>
<dbReference type="InterPro" id="IPR000089">
    <property type="entry name" value="Biotin_lipoyl"/>
</dbReference>
<dbReference type="Proteomes" id="UP001162480">
    <property type="component" value="Chromosome 5"/>
</dbReference>
<evidence type="ECO:0000313" key="8">
    <source>
        <dbReference type="Proteomes" id="UP001162480"/>
    </source>
</evidence>
<dbReference type="FunFam" id="2.40.50.100:FF:000010">
    <property type="entry name" value="Acetyltransferase component of pyruvate dehydrogenase complex"/>
    <property type="match status" value="2"/>
</dbReference>
<feature type="region of interest" description="Disordered" evidence="5">
    <location>
        <begin position="255"/>
        <end position="287"/>
    </location>
</feature>
<feature type="region of interest" description="Disordered" evidence="5">
    <location>
        <begin position="572"/>
        <end position="613"/>
    </location>
</feature>